<dbReference type="EMBL" id="WEAY01000014">
    <property type="protein sequence ID" value="KAB6837336.1"/>
    <property type="molecule type" value="Genomic_DNA"/>
</dbReference>
<dbReference type="EMBL" id="WDTJ01000010">
    <property type="protein sequence ID" value="KAB7235100.1"/>
    <property type="molecule type" value="Genomic_DNA"/>
</dbReference>
<evidence type="ECO:0000313" key="23">
    <source>
        <dbReference type="Proteomes" id="UP000466472"/>
    </source>
</evidence>
<evidence type="ECO:0000313" key="27">
    <source>
        <dbReference type="Proteomes" id="UP000481350"/>
    </source>
</evidence>
<evidence type="ECO:0000313" key="24">
    <source>
        <dbReference type="Proteomes" id="UP000467387"/>
    </source>
</evidence>
<evidence type="ECO:0000313" key="8">
    <source>
        <dbReference type="EMBL" id="KAB7203086.1"/>
    </source>
</evidence>
<dbReference type="Proteomes" id="UP000432196">
    <property type="component" value="Unassembled WGS sequence"/>
</dbReference>
<dbReference type="EMBL" id="QSRH01000008">
    <property type="protein sequence ID" value="RGL02187.1"/>
    <property type="molecule type" value="Genomic_DNA"/>
</dbReference>
<dbReference type="EMBL" id="WDZO01000012">
    <property type="protein sequence ID" value="KAB6912832.1"/>
    <property type="molecule type" value="Genomic_DNA"/>
</dbReference>
<evidence type="ECO:0000313" key="15">
    <source>
        <dbReference type="EMBL" id="RGW64312.1"/>
    </source>
</evidence>
<evidence type="ECO:0000313" key="3">
    <source>
        <dbReference type="EMBL" id="KAB6912832.1"/>
    </source>
</evidence>
<proteinExistence type="predicted"/>
<dbReference type="Proteomes" id="UP000261186">
    <property type="component" value="Unassembled WGS sequence"/>
</dbReference>
<dbReference type="Proteomes" id="UP000481350">
    <property type="component" value="Unassembled WGS sequence"/>
</dbReference>
<evidence type="ECO:0000313" key="19">
    <source>
        <dbReference type="Proteomes" id="UP000432196"/>
    </source>
</evidence>
<evidence type="ECO:0000313" key="21">
    <source>
        <dbReference type="Proteomes" id="UP000460333"/>
    </source>
</evidence>
<dbReference type="AlphaFoldDB" id="A0A133L5H6"/>
<dbReference type="EMBL" id="QSRZ01000007">
    <property type="protein sequence ID" value="RGL48487.1"/>
    <property type="molecule type" value="Genomic_DNA"/>
</dbReference>
<evidence type="ECO:0000313" key="16">
    <source>
        <dbReference type="Proteomes" id="UP000261186"/>
    </source>
</evidence>
<dbReference type="EMBL" id="WDUB01000011">
    <property type="protein sequence ID" value="KAB7203086.1"/>
    <property type="molecule type" value="Genomic_DNA"/>
</dbReference>
<dbReference type="Proteomes" id="UP000466472">
    <property type="component" value="Unassembled WGS sequence"/>
</dbReference>
<dbReference type="Proteomes" id="UP000478746">
    <property type="component" value="Unassembled WGS sequence"/>
</dbReference>
<dbReference type="Proteomes" id="UP000451234">
    <property type="component" value="Unassembled WGS sequence"/>
</dbReference>
<evidence type="ECO:0000313" key="2">
    <source>
        <dbReference type="EMBL" id="KAB6837336.1"/>
    </source>
</evidence>
<evidence type="ECO:0000313" key="18">
    <source>
        <dbReference type="Proteomes" id="UP000265775"/>
    </source>
</evidence>
<evidence type="ECO:0000313" key="17">
    <source>
        <dbReference type="Proteomes" id="UP000261288"/>
    </source>
</evidence>
<accession>A0A133L5H6</accession>
<reference evidence="19 20" key="2">
    <citation type="journal article" date="2019" name="Nat. Med.">
        <title>A library of human gut bacterial isolates paired with longitudinal multiomics data enables mechanistic microbiome research.</title>
        <authorList>
            <person name="Poyet M."/>
            <person name="Groussin M."/>
            <person name="Gibbons S.M."/>
            <person name="Avila-Pacheco J."/>
            <person name="Jiang X."/>
            <person name="Kearney S.M."/>
            <person name="Perrotta A.R."/>
            <person name="Berdy B."/>
            <person name="Zhao S."/>
            <person name="Lieberman T.D."/>
            <person name="Swanson P.K."/>
            <person name="Smith M."/>
            <person name="Roesemann S."/>
            <person name="Alexander J.E."/>
            <person name="Rich S.A."/>
            <person name="Livny J."/>
            <person name="Vlamakis H."/>
            <person name="Clish C."/>
            <person name="Bullock K."/>
            <person name="Deik A."/>
            <person name="Scott J."/>
            <person name="Pierce K.A."/>
            <person name="Xavier R.J."/>
            <person name="Alm E.J."/>
        </authorList>
    </citation>
    <scope>NUCLEOTIDE SEQUENCE [LARGE SCALE GENOMIC DNA]</scope>
    <source>
        <strain evidence="9 21">BIOML-A118</strain>
        <strain evidence="8 25">BIOML-A136</strain>
        <strain evidence="7 22">BIOML-A166</strain>
        <strain evidence="6 19">BIOML-A201</strain>
        <strain evidence="5 24">BIOML-A210</strain>
        <strain evidence="3 27">BIOML-A283</strain>
        <strain evidence="4 28">BIOML-A284</strain>
        <strain evidence="2 26">BIOML-A320</strain>
        <strain evidence="11 23">BIOML-A395</strain>
        <strain evidence="12">BIOML-A409</strain>
        <strain evidence="10 20">BIOML-A75</strain>
    </source>
</reference>
<evidence type="ECO:0000256" key="1">
    <source>
        <dbReference type="SAM" id="MobiDB-lite"/>
    </source>
</evidence>
<reference evidence="16 17" key="1">
    <citation type="submission" date="2018-08" db="EMBL/GenBank/DDBJ databases">
        <title>A genome reference for cultivated species of the human gut microbiota.</title>
        <authorList>
            <person name="Zou Y."/>
            <person name="Xue W."/>
            <person name="Luo G."/>
        </authorList>
    </citation>
    <scope>NUCLEOTIDE SEQUENCE [LARGE SCALE GENOMIC DNA]</scope>
    <source>
        <strain evidence="15 18">AF11-12</strain>
        <strain evidence="14 17">TF06-45A</strain>
        <strain evidence="13 16">TF08-4AC</strain>
    </source>
</reference>
<evidence type="ECO:0000313" key="20">
    <source>
        <dbReference type="Proteomes" id="UP000451234"/>
    </source>
</evidence>
<evidence type="ECO:0000313" key="26">
    <source>
        <dbReference type="Proteomes" id="UP000478746"/>
    </source>
</evidence>
<feature type="region of interest" description="Disordered" evidence="1">
    <location>
        <begin position="96"/>
        <end position="115"/>
    </location>
</feature>
<gene>
    <name evidence="15" type="ORF">DWV59_06785</name>
    <name evidence="14" type="ORF">DXC63_07490</name>
    <name evidence="13" type="ORF">DXC85_08560</name>
    <name evidence="10" type="ORF">GBB65_07025</name>
    <name evidence="9" type="ORF">GBC43_07690</name>
    <name evidence="8" type="ORF">GBC45_07795</name>
    <name evidence="7" type="ORF">GBC97_08105</name>
    <name evidence="6" type="ORF">GBI83_03745</name>
    <name evidence="5" type="ORF">GBI87_03490</name>
    <name evidence="3" type="ORF">GBJ98_06155</name>
    <name evidence="4" type="ORF">GBK06_06010</name>
    <name evidence="2" type="ORF">GBK08_08205</name>
    <name evidence="11" type="ORF">GT999_06570</name>
    <name evidence="12" type="ORF">GUA24_06890</name>
</gene>
<dbReference type="Proteomes" id="UP000461165">
    <property type="component" value="Unassembled WGS sequence"/>
</dbReference>
<sequence length="115" mass="13386">MNDNQAWSRYHRDHSNRSYCSLSQFYRSNNIDFTPVSFPILHLSHSRFYTSFIPCFTPCCFLRFTLSEVSEADLGTDRALSCCNWPIAAKSRITHKSNPISKPRHYQFGRSANLD</sequence>
<name>A0A133L5H6_BIFLN</name>
<evidence type="ECO:0000313" key="28">
    <source>
        <dbReference type="Proteomes" id="UP000491334"/>
    </source>
</evidence>
<dbReference type="EMBL" id="WDZP01000012">
    <property type="protein sequence ID" value="KAB6918230.1"/>
    <property type="molecule type" value="Genomic_DNA"/>
</dbReference>
<dbReference type="Proteomes" id="UP000476628">
    <property type="component" value="Unassembled WGS sequence"/>
</dbReference>
<evidence type="ECO:0000313" key="14">
    <source>
        <dbReference type="EMBL" id="RGL48487.1"/>
    </source>
</evidence>
<dbReference type="EMBL" id="WDWU01000004">
    <property type="protein sequence ID" value="KAB7057502.1"/>
    <property type="molecule type" value="Genomic_DNA"/>
</dbReference>
<dbReference type="EMBL" id="QSAR01000006">
    <property type="protein sequence ID" value="RGW64312.1"/>
    <property type="molecule type" value="Genomic_DNA"/>
</dbReference>
<protein>
    <submittedName>
        <fullName evidence="8">Uncharacterized protein</fullName>
    </submittedName>
</protein>
<dbReference type="Proteomes" id="UP000467387">
    <property type="component" value="Unassembled WGS sequence"/>
</dbReference>
<evidence type="ECO:0000313" key="12">
    <source>
        <dbReference type="EMBL" id="MZU08742.1"/>
    </source>
</evidence>
<dbReference type="EMBL" id="WDRV01000007">
    <property type="protein sequence ID" value="KAB7322650.1"/>
    <property type="molecule type" value="Genomic_DNA"/>
</dbReference>
<evidence type="ECO:0000313" key="7">
    <source>
        <dbReference type="EMBL" id="KAB7134392.1"/>
    </source>
</evidence>
<dbReference type="EMBL" id="WXEF01000013">
    <property type="protein sequence ID" value="MZR88960.1"/>
    <property type="molecule type" value="Genomic_DNA"/>
</dbReference>
<dbReference type="Proteomes" id="UP000491334">
    <property type="component" value="Unassembled WGS sequence"/>
</dbReference>
<evidence type="ECO:0000313" key="25">
    <source>
        <dbReference type="Proteomes" id="UP000476628"/>
    </source>
</evidence>
<dbReference type="EMBL" id="WDWL01000004">
    <property type="protein sequence ID" value="KAB7073912.1"/>
    <property type="molecule type" value="Genomic_DNA"/>
</dbReference>
<evidence type="ECO:0000313" key="9">
    <source>
        <dbReference type="EMBL" id="KAB7235100.1"/>
    </source>
</evidence>
<evidence type="ECO:0000313" key="6">
    <source>
        <dbReference type="EMBL" id="KAB7073912.1"/>
    </source>
</evidence>
<dbReference type="Proteomes" id="UP000460333">
    <property type="component" value="Unassembled WGS sequence"/>
</dbReference>
<dbReference type="Proteomes" id="UP000638311">
    <property type="component" value="Unassembled WGS sequence"/>
</dbReference>
<evidence type="ECO:0000313" key="5">
    <source>
        <dbReference type="EMBL" id="KAB7057502.1"/>
    </source>
</evidence>
<dbReference type="EMBL" id="WXDR01000012">
    <property type="protein sequence ID" value="MZU08742.1"/>
    <property type="molecule type" value="Genomic_DNA"/>
</dbReference>
<dbReference type="Proteomes" id="UP000261288">
    <property type="component" value="Unassembled WGS sequence"/>
</dbReference>
<dbReference type="EMBL" id="WDVF01000014">
    <property type="protein sequence ID" value="KAB7134392.1"/>
    <property type="molecule type" value="Genomic_DNA"/>
</dbReference>
<evidence type="ECO:0000313" key="11">
    <source>
        <dbReference type="EMBL" id="MZR88960.1"/>
    </source>
</evidence>
<evidence type="ECO:0000313" key="10">
    <source>
        <dbReference type="EMBL" id="KAB7322650.1"/>
    </source>
</evidence>
<evidence type="ECO:0000313" key="13">
    <source>
        <dbReference type="EMBL" id="RGL02187.1"/>
    </source>
</evidence>
<comment type="caution">
    <text evidence="8">The sequence shown here is derived from an EMBL/GenBank/DDBJ whole genome shotgun (WGS) entry which is preliminary data.</text>
</comment>
<dbReference type="Proteomes" id="UP000265775">
    <property type="component" value="Unassembled WGS sequence"/>
</dbReference>
<organism evidence="8 25">
    <name type="scientific">Bifidobacterium longum</name>
    <dbReference type="NCBI Taxonomy" id="216816"/>
    <lineage>
        <taxon>Bacteria</taxon>
        <taxon>Bacillati</taxon>
        <taxon>Actinomycetota</taxon>
        <taxon>Actinomycetes</taxon>
        <taxon>Bifidobacteriales</taxon>
        <taxon>Bifidobacteriaceae</taxon>
        <taxon>Bifidobacterium</taxon>
    </lineage>
</organism>
<evidence type="ECO:0000313" key="4">
    <source>
        <dbReference type="EMBL" id="KAB6918230.1"/>
    </source>
</evidence>
<evidence type="ECO:0000313" key="22">
    <source>
        <dbReference type="Proteomes" id="UP000461165"/>
    </source>
</evidence>